<keyword evidence="2" id="KW-1185">Reference proteome</keyword>
<accession>A0ACC1XM86</accession>
<evidence type="ECO:0000313" key="2">
    <source>
        <dbReference type="Proteomes" id="UP001164539"/>
    </source>
</evidence>
<sequence length="690" mass="77412">MMANRVGSLSQPCSSSDDLYVELWKACAGPLVDVPKQGERVYYFPQGHMEQLEASTNQELNQRIPLFHLPSKILCRVIHIQLLAEQETDEVYAQITLVPEPSQEEPTTPDPCPSESPRPTVHSFCKVLTASDTSTHGGFSVLRKHATECLPPLDMNQSTPTQELVAKDLHGYEWRFKHIFRGQPRRHLLTTGWSTFVTSKRLVAGDTFVFLRGENGELRVGVRRLAHQQSSMPSSVISSQSMHLGVLATASHAVATQTMFVVYYKPRTSQFIIGLNKYLEAVNNKFTVGMRYKMRFEGEDSPERRFSGTIVGVEDFSPHWKDSKWRSLKVQWDEPTSITRPDRVSPWELEPFVASAASNLVQPVLAKNKRPRPPIEVPAVDLSSAASSPWNSRMTQSHDLTQLSVTPEGKRSDNHVAWHHKQNDFNSSSNSMSRTQSDGEWLTSPHVNFSQQLFQDAMDDNKNVSAWSAIAGYSTAHSSKLNNDLILEQVETGRKTEMATSCRLFGIELINHSVSSTPMEKALVSSFNTEGQIVSTLSLADSDEKSDLSKSFKEKKQEQLQVSPKESQSKQSCLTSTRSRTKVQMQGVAVGRAVDLTTLVCYSKLIDELEEMFDIKGQLRSRDKWEIVYTDDEGDMMLVGDDPWHEFCNMVRRIFICSSQDVKKMTPGSKLPISSLDGEGILLSSDSAEN</sequence>
<proteinExistence type="predicted"/>
<protein>
    <submittedName>
        <fullName evidence="1">Auxin response factor</fullName>
    </submittedName>
</protein>
<name>A0ACC1XM86_MELAZ</name>
<evidence type="ECO:0000313" key="1">
    <source>
        <dbReference type="EMBL" id="KAJ4711859.1"/>
    </source>
</evidence>
<dbReference type="Proteomes" id="UP001164539">
    <property type="component" value="Chromosome 8"/>
</dbReference>
<comment type="caution">
    <text evidence="1">The sequence shown here is derived from an EMBL/GenBank/DDBJ whole genome shotgun (WGS) entry which is preliminary data.</text>
</comment>
<dbReference type="EMBL" id="CM051401">
    <property type="protein sequence ID" value="KAJ4711859.1"/>
    <property type="molecule type" value="Genomic_DNA"/>
</dbReference>
<reference evidence="1 2" key="1">
    <citation type="journal article" date="2023" name="Science">
        <title>Complex scaffold remodeling in plant triterpene biosynthesis.</title>
        <authorList>
            <person name="De La Pena R."/>
            <person name="Hodgson H."/>
            <person name="Liu J.C."/>
            <person name="Stephenson M.J."/>
            <person name="Martin A.C."/>
            <person name="Owen C."/>
            <person name="Harkess A."/>
            <person name="Leebens-Mack J."/>
            <person name="Jimenez L.E."/>
            <person name="Osbourn A."/>
            <person name="Sattely E.S."/>
        </authorList>
    </citation>
    <scope>NUCLEOTIDE SEQUENCE [LARGE SCALE GENOMIC DNA]</scope>
    <source>
        <strain evidence="2">cv. JPN11</strain>
        <tissue evidence="1">Leaf</tissue>
    </source>
</reference>
<gene>
    <name evidence="1" type="ORF">OWV82_014203</name>
</gene>
<organism evidence="1 2">
    <name type="scientific">Melia azedarach</name>
    <name type="common">Chinaberry tree</name>
    <dbReference type="NCBI Taxonomy" id="155640"/>
    <lineage>
        <taxon>Eukaryota</taxon>
        <taxon>Viridiplantae</taxon>
        <taxon>Streptophyta</taxon>
        <taxon>Embryophyta</taxon>
        <taxon>Tracheophyta</taxon>
        <taxon>Spermatophyta</taxon>
        <taxon>Magnoliopsida</taxon>
        <taxon>eudicotyledons</taxon>
        <taxon>Gunneridae</taxon>
        <taxon>Pentapetalae</taxon>
        <taxon>rosids</taxon>
        <taxon>malvids</taxon>
        <taxon>Sapindales</taxon>
        <taxon>Meliaceae</taxon>
        <taxon>Melia</taxon>
    </lineage>
</organism>